<sequence>MRPIDIMKAAALTALLVTTAATVAVAQDDQPAMFNPPNDETAVLYKYFDSGNSFMYCFQAYNVTAKRFKDELFCIRKNGGKDFVYFDTDKQIKDSKDLTVLIRYNTFDQGIIDRTYSAAPGDNGDKSVFIVNPEDRQDIVHLLLASKDVIMFYKTDDSGQYEMMYYPMPSRMKDGKMPLVEAK</sequence>
<name>A0A514A8S3_9CAUD</name>
<evidence type="ECO:0000313" key="2">
    <source>
        <dbReference type="Proteomes" id="UP000319711"/>
    </source>
</evidence>
<keyword evidence="2" id="KW-1185">Reference proteome</keyword>
<dbReference type="EMBL" id="MN038177">
    <property type="protein sequence ID" value="QDH49670.1"/>
    <property type="molecule type" value="Genomic_DNA"/>
</dbReference>
<dbReference type="Proteomes" id="UP000319711">
    <property type="component" value="Segment"/>
</dbReference>
<dbReference type="GeneID" id="55620394"/>
<evidence type="ECO:0000313" key="1">
    <source>
        <dbReference type="EMBL" id="QDH49670.1"/>
    </source>
</evidence>
<gene>
    <name evidence="1" type="primary">56</name>
    <name evidence="1" type="ORF">KYLE_59</name>
</gene>
<proteinExistence type="predicted"/>
<organism evidence="1 2">
    <name type="scientific">Pantoea phage Kyle</name>
    <dbReference type="NCBI Taxonomy" id="2589665"/>
    <lineage>
        <taxon>Viruses</taxon>
        <taxon>Duplodnaviria</taxon>
        <taxon>Heunggongvirae</taxon>
        <taxon>Uroviricota</taxon>
        <taxon>Caudoviricetes</taxon>
        <taxon>Lindbergviridae</taxon>
        <taxon>Kylevirus</taxon>
        <taxon>Kylevirus kyle</taxon>
    </lineage>
</organism>
<accession>A0A514A8S3</accession>
<protein>
    <submittedName>
        <fullName evidence="1">Uncharacterized protein</fullName>
    </submittedName>
</protein>
<dbReference type="KEGG" id="vg:55620394"/>
<reference evidence="1 2" key="1">
    <citation type="submission" date="2019-06" db="EMBL/GenBank/DDBJ databases">
        <authorList>
            <person name="Fakulujo A."/>
            <person name="Fiaz D."/>
            <person name="Garg S."/>
            <person name="Gordon G."/>
            <person name="Haider Z."/>
            <person name="Hale A."/>
            <person name="Hodges K."/>
            <person name="Jacob L."/>
            <person name="Kandil F."/>
            <person name="Kincaid V."/>
            <person name="Melchor-Guerra M."/>
            <person name="Morrelli A."/>
            <person name="Morris R."/>
            <person name="Nawaz M."/>
            <person name="Nguyen N."/>
            <person name="Omair A."/>
            <person name="Pray J."/>
            <person name="Saleem H."/>
            <person name="Saravane K."/>
            <person name="Sharma A."/>
            <person name="Singh A."/>
            <person name="Walston M."/>
            <person name="Zaman H."/>
            <person name="Puthuveetil N."/>
            <person name="Do L."/>
            <person name="Islam N."/>
            <person name="Johnson A."/>
        </authorList>
    </citation>
    <scope>NUCLEOTIDE SEQUENCE [LARGE SCALE GENOMIC DNA]</scope>
</reference>
<dbReference type="RefSeq" id="YP_009849891.1">
    <property type="nucleotide sequence ID" value="NC_048796.1"/>
</dbReference>